<dbReference type="PANTHER" id="PTHR35468:SF1">
    <property type="entry name" value="MYOSIN-LIKE PROTEIN"/>
    <property type="match status" value="1"/>
</dbReference>
<sequence length="317" mass="35672">MAMQLLAVCHLNNRSLVPVEIAVAEKVLGWSQFVGNKKPGRSQRKSSRRGCRLTKKACSSPKRDLGPIAVEGCEREAAVKVGGLSDETCVKEIREMAETNLSINKVSSKVDDQSFVSNENHHMAILRRKMEGLSNGMLLERMNDEYGSMLLSMANSSAASSVPTPKRTEVPNVSSSPKEHPCKPRPPKHQHCRHKLQILVSSHKKKAIITDLFKVKDERVEINLLGEEQVFFATFILFLKSSLANFQVLHNTCKIKVVEDKSQDQRKDLYENEKSKADLVEEAMSLMESSKTHFKSLRSSKNAKETDIDPSWEKLRN</sequence>
<proteinExistence type="predicted"/>
<feature type="region of interest" description="Disordered" evidence="1">
    <location>
        <begin position="157"/>
        <end position="191"/>
    </location>
</feature>
<feature type="compositionally biased region" description="Basic and acidic residues" evidence="1">
    <location>
        <begin position="302"/>
        <end position="317"/>
    </location>
</feature>
<evidence type="ECO:0000313" key="3">
    <source>
        <dbReference type="Proteomes" id="UP001428341"/>
    </source>
</evidence>
<dbReference type="EMBL" id="JBCGBO010000006">
    <property type="protein sequence ID" value="KAK9192502.1"/>
    <property type="molecule type" value="Genomic_DNA"/>
</dbReference>
<reference evidence="2 3" key="1">
    <citation type="submission" date="2024-05" db="EMBL/GenBank/DDBJ databases">
        <title>Haplotype-resolved chromosome-level genome assembly of Huyou (Citrus changshanensis).</title>
        <authorList>
            <person name="Miao C."/>
            <person name="Chen W."/>
            <person name="Wu Y."/>
            <person name="Wang L."/>
            <person name="Zhao S."/>
            <person name="Grierson D."/>
            <person name="Xu C."/>
            <person name="Chen K."/>
        </authorList>
    </citation>
    <scope>NUCLEOTIDE SEQUENCE [LARGE SCALE GENOMIC DNA]</scope>
    <source>
        <strain evidence="2">01-14</strain>
        <tissue evidence="2">Leaf</tissue>
    </source>
</reference>
<protein>
    <submittedName>
        <fullName evidence="2">Uncharacterized protein</fullName>
    </submittedName>
</protein>
<evidence type="ECO:0000256" key="1">
    <source>
        <dbReference type="SAM" id="MobiDB-lite"/>
    </source>
</evidence>
<gene>
    <name evidence="2" type="ORF">WN944_003194</name>
</gene>
<evidence type="ECO:0000313" key="2">
    <source>
        <dbReference type="EMBL" id="KAK9192502.1"/>
    </source>
</evidence>
<keyword evidence="3" id="KW-1185">Reference proteome</keyword>
<dbReference type="AlphaFoldDB" id="A0AAP0M0Y7"/>
<comment type="caution">
    <text evidence="2">The sequence shown here is derived from an EMBL/GenBank/DDBJ whole genome shotgun (WGS) entry which is preliminary data.</text>
</comment>
<feature type="region of interest" description="Disordered" evidence="1">
    <location>
        <begin position="291"/>
        <end position="317"/>
    </location>
</feature>
<dbReference type="Proteomes" id="UP001428341">
    <property type="component" value="Unassembled WGS sequence"/>
</dbReference>
<organism evidence="2 3">
    <name type="scientific">Citrus x changshan-huyou</name>
    <dbReference type="NCBI Taxonomy" id="2935761"/>
    <lineage>
        <taxon>Eukaryota</taxon>
        <taxon>Viridiplantae</taxon>
        <taxon>Streptophyta</taxon>
        <taxon>Embryophyta</taxon>
        <taxon>Tracheophyta</taxon>
        <taxon>Spermatophyta</taxon>
        <taxon>Magnoliopsida</taxon>
        <taxon>eudicotyledons</taxon>
        <taxon>Gunneridae</taxon>
        <taxon>Pentapetalae</taxon>
        <taxon>rosids</taxon>
        <taxon>malvids</taxon>
        <taxon>Sapindales</taxon>
        <taxon>Rutaceae</taxon>
        <taxon>Aurantioideae</taxon>
        <taxon>Citrus</taxon>
    </lineage>
</organism>
<dbReference type="PANTHER" id="PTHR35468">
    <property type="entry name" value="MYOSIN-LIKE PROTEIN"/>
    <property type="match status" value="1"/>
</dbReference>
<accession>A0AAP0M0Y7</accession>
<name>A0AAP0M0Y7_9ROSI</name>